<reference evidence="3" key="1">
    <citation type="submission" date="2017-12" db="EMBL/GenBank/DDBJ databases">
        <authorList>
            <person name="Yu X.-Y."/>
        </authorList>
    </citation>
    <scope>NUCLEOTIDE SEQUENCE [LARGE SCALE GENOMIC DNA]</scope>
    <source>
        <strain evidence="3">ZYSR67-Z</strain>
    </source>
</reference>
<protein>
    <recommendedName>
        <fullName evidence="4">DUF945 domain-containing protein</fullName>
    </recommendedName>
</protein>
<feature type="chain" id="PRO_5014158283" description="DUF945 domain-containing protein" evidence="1">
    <location>
        <begin position="29"/>
        <end position="344"/>
    </location>
</feature>
<dbReference type="EMBL" id="PIYS01000003">
    <property type="protein sequence ID" value="PKF72475.1"/>
    <property type="molecule type" value="Genomic_DNA"/>
</dbReference>
<dbReference type="RefSeq" id="WP_101192532.1">
    <property type="nucleotide sequence ID" value="NZ_PIYS01000003.1"/>
</dbReference>
<evidence type="ECO:0000313" key="3">
    <source>
        <dbReference type="Proteomes" id="UP000242861"/>
    </source>
</evidence>
<dbReference type="PROSITE" id="PS51257">
    <property type="entry name" value="PROKAR_LIPOPROTEIN"/>
    <property type="match status" value="1"/>
</dbReference>
<keyword evidence="1" id="KW-0732">Signal</keyword>
<comment type="caution">
    <text evidence="2">The sequence shown here is derived from an EMBL/GenBank/DDBJ whole genome shotgun (WGS) entry which is preliminary data.</text>
</comment>
<evidence type="ECO:0000256" key="1">
    <source>
        <dbReference type="SAM" id="SignalP"/>
    </source>
</evidence>
<evidence type="ECO:0008006" key="4">
    <source>
        <dbReference type="Google" id="ProtNLM"/>
    </source>
</evidence>
<proteinExistence type="predicted"/>
<feature type="signal peptide" evidence="1">
    <location>
        <begin position="1"/>
        <end position="28"/>
    </location>
</feature>
<organism evidence="2 3">
    <name type="scientific">Pseudomonas fluvialis</name>
    <dbReference type="NCBI Taxonomy" id="1793966"/>
    <lineage>
        <taxon>Bacteria</taxon>
        <taxon>Pseudomonadati</taxon>
        <taxon>Pseudomonadota</taxon>
        <taxon>Gammaproteobacteria</taxon>
        <taxon>Pseudomonadales</taxon>
        <taxon>Pseudomonadaceae</taxon>
        <taxon>Pseudomonas</taxon>
    </lineage>
</organism>
<dbReference type="AlphaFoldDB" id="A0A2I0CT33"/>
<evidence type="ECO:0000313" key="2">
    <source>
        <dbReference type="EMBL" id="PKF72475.1"/>
    </source>
</evidence>
<sequence>MNKLPLIAGGALAACLAGYFGLSSYSSAQAEKRLEDWVYEHQLDDKLSWSKVSASPFGGSLSIHDITFDVGGKEPLLRAAELHISEVISDEQRSRMRLRLQGIEADQQAMGGLRQLGQMGGFNRQLNQATRFAPAVNTGLREMPAFNLALFVDIDDDDSSLVSELELELPELFSTRLHYQLNGLRNLNRELQRFTDNLADLQENPLLLVQETEDLALAMQRAELGSLQVSLRDLGMLKRSAALYQRYNTPLDPTAGSADKQREKHLRQQVAEQQRECSEELGRLPRGLEDTCELLGQLALGEIRGLSLSLEPEERVRLSDLERLDSPARINRLLDRLNPQLESL</sequence>
<name>A0A2I0CT33_9PSED</name>
<accession>A0A2I0CT33</accession>
<dbReference type="Proteomes" id="UP000242861">
    <property type="component" value="Unassembled WGS sequence"/>
</dbReference>
<gene>
    <name evidence="2" type="ORF">CW360_01795</name>
</gene>